<dbReference type="GO" id="GO:0004674">
    <property type="term" value="F:protein serine/threonine kinase activity"/>
    <property type="evidence" value="ECO:0007669"/>
    <property type="project" value="TreeGrafter"/>
</dbReference>
<accession>A0A067T7L4</accession>
<evidence type="ECO:0000313" key="4">
    <source>
        <dbReference type="Proteomes" id="UP000027222"/>
    </source>
</evidence>
<reference evidence="4" key="1">
    <citation type="journal article" date="2014" name="Proc. Natl. Acad. Sci. U.S.A.">
        <title>Extensive sampling of basidiomycete genomes demonstrates inadequacy of the white-rot/brown-rot paradigm for wood decay fungi.</title>
        <authorList>
            <person name="Riley R."/>
            <person name="Salamov A.A."/>
            <person name="Brown D.W."/>
            <person name="Nagy L.G."/>
            <person name="Floudas D."/>
            <person name="Held B.W."/>
            <person name="Levasseur A."/>
            <person name="Lombard V."/>
            <person name="Morin E."/>
            <person name="Otillar R."/>
            <person name="Lindquist E.A."/>
            <person name="Sun H."/>
            <person name="LaButti K.M."/>
            <person name="Schmutz J."/>
            <person name="Jabbour D."/>
            <person name="Luo H."/>
            <person name="Baker S.E."/>
            <person name="Pisabarro A.G."/>
            <person name="Walton J.D."/>
            <person name="Blanchette R.A."/>
            <person name="Henrissat B."/>
            <person name="Martin F."/>
            <person name="Cullen D."/>
            <person name="Hibbett D.S."/>
            <person name="Grigoriev I.V."/>
        </authorList>
    </citation>
    <scope>NUCLEOTIDE SEQUENCE [LARGE SCALE GENOMIC DNA]</scope>
    <source>
        <strain evidence="4">CBS 339.88</strain>
    </source>
</reference>
<dbReference type="GO" id="GO:0007166">
    <property type="term" value="P:cell surface receptor signaling pathway"/>
    <property type="evidence" value="ECO:0007669"/>
    <property type="project" value="InterPro"/>
</dbReference>
<dbReference type="CDD" id="cd21037">
    <property type="entry name" value="MLKL_NTD"/>
    <property type="match status" value="1"/>
</dbReference>
<dbReference type="InterPro" id="IPR000719">
    <property type="entry name" value="Prot_kinase_dom"/>
</dbReference>
<dbReference type="PROSITE" id="PS00107">
    <property type="entry name" value="PROTEIN_KINASE_ATP"/>
    <property type="match status" value="1"/>
</dbReference>
<dbReference type="Gene3D" id="1.10.510.10">
    <property type="entry name" value="Transferase(Phosphotransferase) domain 1"/>
    <property type="match status" value="1"/>
</dbReference>
<dbReference type="PANTHER" id="PTHR44329">
    <property type="entry name" value="SERINE/THREONINE-PROTEIN KINASE TNNI3K-RELATED"/>
    <property type="match status" value="1"/>
</dbReference>
<protein>
    <recommendedName>
        <fullName evidence="2">Protein kinase domain-containing protein</fullName>
    </recommendedName>
</protein>
<name>A0A067T7L4_GALM3</name>
<dbReference type="InterPro" id="IPR059179">
    <property type="entry name" value="MLKL-like_MCAfunc"/>
</dbReference>
<feature type="domain" description="Protein kinase" evidence="2">
    <location>
        <begin position="186"/>
        <end position="437"/>
    </location>
</feature>
<dbReference type="OrthoDB" id="10261027at2759"/>
<dbReference type="Gene3D" id="1.20.930.20">
    <property type="entry name" value="Adaptor protein Cbl, N-terminal domain"/>
    <property type="match status" value="1"/>
</dbReference>
<evidence type="ECO:0000256" key="1">
    <source>
        <dbReference type="PROSITE-ProRule" id="PRU10141"/>
    </source>
</evidence>
<keyword evidence="4" id="KW-1185">Reference proteome</keyword>
<dbReference type="STRING" id="685588.A0A067T7L4"/>
<sequence length="449" mass="50249">MIELLPALQVAAFALKTARDTLPTLQSHQERCKQLTERCQQLLIDVCAQLKVGSSPELQRQLRVVEKGCITVRDTVMKLSDKGAVWRMLNKENINRAFIAAEAELSDAFLAFNVGAHVTQSRLQNELAVALQNDRQHILKCLDNLLKRSQDMVETIEHQQPVIAVRNGSSSGGSREFPVENVLIEPDDAAALGSGTFGKALLGRLGGKAVVVKKLHPSIARLLAGHNVAKAFEKKAETWSKLSHPNVIKFLGASIESDQPFLVIDYCPSGNVLDYVQNFPQANRLSILHQASSGMAYLHSVSIIHGNLKISNLLVNEDHRVFISDYDLSWLTDDSGMSESTAAHAAWTYMAPEYLDGSELAHTVDVYSFAMTTWVLHTGCIPFSQVGWRKFRRRVVERRERPPYPESMHQSLWTSVENWWAPDPEERPSFSEIEAFLYKLVEPSEYSSV</sequence>
<dbReference type="AlphaFoldDB" id="A0A067T7L4"/>
<dbReference type="EMBL" id="KL142375">
    <property type="protein sequence ID" value="KDR78357.1"/>
    <property type="molecule type" value="Genomic_DNA"/>
</dbReference>
<dbReference type="InterPro" id="IPR036537">
    <property type="entry name" value="Adaptor_Cbl_N_dom_sf"/>
</dbReference>
<keyword evidence="1" id="KW-0547">Nucleotide-binding</keyword>
<dbReference type="InterPro" id="IPR017441">
    <property type="entry name" value="Protein_kinase_ATP_BS"/>
</dbReference>
<dbReference type="Pfam" id="PF07714">
    <property type="entry name" value="PK_Tyr_Ser-Thr"/>
    <property type="match status" value="1"/>
</dbReference>
<evidence type="ECO:0000313" key="3">
    <source>
        <dbReference type="EMBL" id="KDR78357.1"/>
    </source>
</evidence>
<dbReference type="InterPro" id="IPR011009">
    <property type="entry name" value="Kinase-like_dom_sf"/>
</dbReference>
<dbReference type="InterPro" id="IPR051681">
    <property type="entry name" value="Ser/Thr_Kinases-Pseudokinases"/>
</dbReference>
<evidence type="ECO:0000259" key="2">
    <source>
        <dbReference type="PROSITE" id="PS50011"/>
    </source>
</evidence>
<proteinExistence type="predicted"/>
<dbReference type="Proteomes" id="UP000027222">
    <property type="component" value="Unassembled WGS sequence"/>
</dbReference>
<dbReference type="HOGENOM" id="CLU_000288_7_38_1"/>
<feature type="binding site" evidence="1">
    <location>
        <position position="214"/>
    </location>
    <ligand>
        <name>ATP</name>
        <dbReference type="ChEBI" id="CHEBI:30616"/>
    </ligand>
</feature>
<dbReference type="SUPFAM" id="SSF56112">
    <property type="entry name" value="Protein kinase-like (PK-like)"/>
    <property type="match status" value="1"/>
</dbReference>
<gene>
    <name evidence="3" type="ORF">GALMADRAFT_1316863</name>
</gene>
<dbReference type="InterPro" id="IPR001245">
    <property type="entry name" value="Ser-Thr/Tyr_kinase_cat_dom"/>
</dbReference>
<dbReference type="PROSITE" id="PS50011">
    <property type="entry name" value="PROTEIN_KINASE_DOM"/>
    <property type="match status" value="1"/>
</dbReference>
<dbReference type="GO" id="GO:0005524">
    <property type="term" value="F:ATP binding"/>
    <property type="evidence" value="ECO:0007669"/>
    <property type="project" value="UniProtKB-UniRule"/>
</dbReference>
<keyword evidence="1" id="KW-0067">ATP-binding</keyword>
<organism evidence="3 4">
    <name type="scientific">Galerina marginata (strain CBS 339.88)</name>
    <dbReference type="NCBI Taxonomy" id="685588"/>
    <lineage>
        <taxon>Eukaryota</taxon>
        <taxon>Fungi</taxon>
        <taxon>Dikarya</taxon>
        <taxon>Basidiomycota</taxon>
        <taxon>Agaricomycotina</taxon>
        <taxon>Agaricomycetes</taxon>
        <taxon>Agaricomycetidae</taxon>
        <taxon>Agaricales</taxon>
        <taxon>Agaricineae</taxon>
        <taxon>Strophariaceae</taxon>
        <taxon>Galerina</taxon>
    </lineage>
</organism>